<reference evidence="1" key="1">
    <citation type="submission" date="2021-02" db="EMBL/GenBank/DDBJ databases">
        <authorList>
            <person name="Dougan E. K."/>
            <person name="Rhodes N."/>
            <person name="Thang M."/>
            <person name="Chan C."/>
        </authorList>
    </citation>
    <scope>NUCLEOTIDE SEQUENCE</scope>
</reference>
<accession>A0A812TC14</accession>
<keyword evidence="2" id="KW-1185">Reference proteome</keyword>
<organism evidence="1 2">
    <name type="scientific">Symbiodinium natans</name>
    <dbReference type="NCBI Taxonomy" id="878477"/>
    <lineage>
        <taxon>Eukaryota</taxon>
        <taxon>Sar</taxon>
        <taxon>Alveolata</taxon>
        <taxon>Dinophyceae</taxon>
        <taxon>Suessiales</taxon>
        <taxon>Symbiodiniaceae</taxon>
        <taxon>Symbiodinium</taxon>
    </lineage>
</organism>
<name>A0A812TC14_9DINO</name>
<evidence type="ECO:0000313" key="1">
    <source>
        <dbReference type="EMBL" id="CAE7515903.1"/>
    </source>
</evidence>
<dbReference type="EMBL" id="CAJNDS010002535">
    <property type="protein sequence ID" value="CAE7515903.1"/>
    <property type="molecule type" value="Genomic_DNA"/>
</dbReference>
<gene>
    <name evidence="1" type="ORF">SNAT2548_LOCUS28877</name>
</gene>
<sequence>MPEDPYARLAEELSKSSISAPRFVALRPDTSVPRKLLQFYVVVATRGVNIRIHKLSLGSALCPAHSDASVQGRDEEKLVSAVQEYFVRSFQDVYVDDFLSLHEKCSGLVAHCLGTSEEHLELAASLALTNQLLDAGAAAMNMGSLDFLQHAVSKLVPDFVSPPLRTPTDLSNWQNIWPHFAVPLLQGGGPSAARHKMSMLFSTAHFARSDSETSVSYQDLTCIDNV</sequence>
<protein>
    <submittedName>
        <fullName evidence="1">Uncharacterized protein</fullName>
    </submittedName>
</protein>
<proteinExistence type="predicted"/>
<evidence type="ECO:0000313" key="2">
    <source>
        <dbReference type="Proteomes" id="UP000604046"/>
    </source>
</evidence>
<comment type="caution">
    <text evidence="1">The sequence shown here is derived from an EMBL/GenBank/DDBJ whole genome shotgun (WGS) entry which is preliminary data.</text>
</comment>
<dbReference type="Proteomes" id="UP000604046">
    <property type="component" value="Unassembled WGS sequence"/>
</dbReference>
<dbReference type="AlphaFoldDB" id="A0A812TC14"/>